<protein>
    <submittedName>
        <fullName evidence="2">Uncharacterized protein</fullName>
    </submittedName>
</protein>
<dbReference type="EMBL" id="MU150261">
    <property type="protein sequence ID" value="KAF9463575.1"/>
    <property type="molecule type" value="Genomic_DNA"/>
</dbReference>
<comment type="caution">
    <text evidence="2">The sequence shown here is derived from an EMBL/GenBank/DDBJ whole genome shotgun (WGS) entry which is preliminary data.</text>
</comment>
<feature type="transmembrane region" description="Helical" evidence="1">
    <location>
        <begin position="143"/>
        <end position="166"/>
    </location>
</feature>
<feature type="transmembrane region" description="Helical" evidence="1">
    <location>
        <begin position="318"/>
        <end position="339"/>
    </location>
</feature>
<feature type="transmembrane region" description="Helical" evidence="1">
    <location>
        <begin position="218"/>
        <end position="242"/>
    </location>
</feature>
<reference evidence="2" key="1">
    <citation type="submission" date="2020-11" db="EMBL/GenBank/DDBJ databases">
        <authorList>
            <consortium name="DOE Joint Genome Institute"/>
            <person name="Ahrendt S."/>
            <person name="Riley R."/>
            <person name="Andreopoulos W."/>
            <person name="Labutti K."/>
            <person name="Pangilinan J."/>
            <person name="Ruiz-Duenas F.J."/>
            <person name="Barrasa J.M."/>
            <person name="Sanchez-Garcia M."/>
            <person name="Camarero S."/>
            <person name="Miyauchi S."/>
            <person name="Serrano A."/>
            <person name="Linde D."/>
            <person name="Babiker R."/>
            <person name="Drula E."/>
            <person name="Ayuso-Fernandez I."/>
            <person name="Pacheco R."/>
            <person name="Padilla G."/>
            <person name="Ferreira P."/>
            <person name="Barriuso J."/>
            <person name="Kellner H."/>
            <person name="Castanera R."/>
            <person name="Alfaro M."/>
            <person name="Ramirez L."/>
            <person name="Pisabarro A.G."/>
            <person name="Kuo A."/>
            <person name="Tritt A."/>
            <person name="Lipzen A."/>
            <person name="He G."/>
            <person name="Yan M."/>
            <person name="Ng V."/>
            <person name="Cullen D."/>
            <person name="Martin F."/>
            <person name="Rosso M.-N."/>
            <person name="Henrissat B."/>
            <person name="Hibbett D."/>
            <person name="Martinez A.T."/>
            <person name="Grigoriev I.V."/>
        </authorList>
    </citation>
    <scope>NUCLEOTIDE SEQUENCE</scope>
    <source>
        <strain evidence="2">CBS 247.69</strain>
    </source>
</reference>
<feature type="transmembrane region" description="Helical" evidence="1">
    <location>
        <begin position="64"/>
        <end position="84"/>
    </location>
</feature>
<feature type="transmembrane region" description="Helical" evidence="1">
    <location>
        <begin position="287"/>
        <end position="306"/>
    </location>
</feature>
<keyword evidence="3" id="KW-1185">Reference proteome</keyword>
<feature type="transmembrane region" description="Helical" evidence="1">
    <location>
        <begin position="248"/>
        <end position="267"/>
    </location>
</feature>
<name>A0A9P5Y7F6_9AGAR</name>
<gene>
    <name evidence="2" type="ORF">BDZ94DRAFT_1258591</name>
</gene>
<evidence type="ECO:0000313" key="2">
    <source>
        <dbReference type="EMBL" id="KAF9463575.1"/>
    </source>
</evidence>
<accession>A0A9P5Y7F6</accession>
<keyword evidence="1" id="KW-0472">Membrane</keyword>
<evidence type="ECO:0000256" key="1">
    <source>
        <dbReference type="SAM" id="Phobius"/>
    </source>
</evidence>
<feature type="transmembrane region" description="Helical" evidence="1">
    <location>
        <begin position="105"/>
        <end position="123"/>
    </location>
</feature>
<evidence type="ECO:0000313" key="3">
    <source>
        <dbReference type="Proteomes" id="UP000807353"/>
    </source>
</evidence>
<dbReference type="AlphaFoldDB" id="A0A9P5Y7F6"/>
<dbReference type="Proteomes" id="UP000807353">
    <property type="component" value="Unassembled WGS sequence"/>
</dbReference>
<keyword evidence="1" id="KW-1133">Transmembrane helix</keyword>
<proteinExistence type="predicted"/>
<sequence>MIMITLKETQSDPAASILLPENGSKQPSFPSPPLIVINVLSCFLATAAFASALTLVFDSDWPEFAIPSGVGFGFTISYHSYLYVCVQRHYRSRKETFQSRLPPTLCLALAFVLASAWSIIVWMDTMFWAWPDESYRGYMSSTIPLGAKISTIVAGIELMTVLYIALKCTIEVWGVEREEARHGHIMQPPQSGDTLNFDETTLNPDAVLPTLPFPTPRYMYLISIILATVSLLFALYVGLLLFGIGPFFVANLSGFVLTVPYHAASFVSSGRAPRLSPTLSSRFRRSVPLAFLFVAVWCAVFIVNIFSRHLEEWQTNQFNTIGATVTSGAECLATGYIAIRSVLDRFHT</sequence>
<keyword evidence="1" id="KW-0812">Transmembrane</keyword>
<organism evidence="2 3">
    <name type="scientific">Collybia nuda</name>
    <dbReference type="NCBI Taxonomy" id="64659"/>
    <lineage>
        <taxon>Eukaryota</taxon>
        <taxon>Fungi</taxon>
        <taxon>Dikarya</taxon>
        <taxon>Basidiomycota</taxon>
        <taxon>Agaricomycotina</taxon>
        <taxon>Agaricomycetes</taxon>
        <taxon>Agaricomycetidae</taxon>
        <taxon>Agaricales</taxon>
        <taxon>Tricholomatineae</taxon>
        <taxon>Clitocybaceae</taxon>
        <taxon>Collybia</taxon>
    </lineage>
</organism>
<feature type="transmembrane region" description="Helical" evidence="1">
    <location>
        <begin position="34"/>
        <end position="58"/>
    </location>
</feature>